<feature type="chain" id="PRO_5032883202" evidence="1">
    <location>
        <begin position="24"/>
        <end position="181"/>
    </location>
</feature>
<gene>
    <name evidence="2" type="primary">ASPH</name>
    <name evidence="2" type="ORF">SNAT2548_LOCUS10049</name>
</gene>
<keyword evidence="1" id="KW-0732">Signal</keyword>
<name>A0A812KVQ0_9DINO</name>
<organism evidence="2 3">
    <name type="scientific">Symbiodinium natans</name>
    <dbReference type="NCBI Taxonomy" id="878477"/>
    <lineage>
        <taxon>Eukaryota</taxon>
        <taxon>Sar</taxon>
        <taxon>Alveolata</taxon>
        <taxon>Dinophyceae</taxon>
        <taxon>Suessiales</taxon>
        <taxon>Symbiodiniaceae</taxon>
        <taxon>Symbiodinium</taxon>
    </lineage>
</organism>
<reference evidence="2" key="1">
    <citation type="submission" date="2021-02" db="EMBL/GenBank/DDBJ databases">
        <authorList>
            <person name="Dougan E. K."/>
            <person name="Rhodes N."/>
            <person name="Thang M."/>
            <person name="Chan C."/>
        </authorList>
    </citation>
    <scope>NUCLEOTIDE SEQUENCE</scope>
</reference>
<protein>
    <submittedName>
        <fullName evidence="2">ASPH protein</fullName>
    </submittedName>
</protein>
<feature type="signal peptide" evidence="1">
    <location>
        <begin position="1"/>
        <end position="23"/>
    </location>
</feature>
<evidence type="ECO:0000256" key="1">
    <source>
        <dbReference type="SAM" id="SignalP"/>
    </source>
</evidence>
<dbReference type="EMBL" id="CAJNDS010000810">
    <property type="protein sequence ID" value="CAE7235473.1"/>
    <property type="molecule type" value="Genomic_DNA"/>
</dbReference>
<accession>A0A812KVQ0</accession>
<proteinExistence type="predicted"/>
<evidence type="ECO:0000313" key="3">
    <source>
        <dbReference type="Proteomes" id="UP000604046"/>
    </source>
</evidence>
<dbReference type="OrthoDB" id="442588at2759"/>
<keyword evidence="3" id="KW-1185">Reference proteome</keyword>
<evidence type="ECO:0000313" key="2">
    <source>
        <dbReference type="EMBL" id="CAE7235473.1"/>
    </source>
</evidence>
<dbReference type="AlphaFoldDB" id="A0A812KVQ0"/>
<comment type="caution">
    <text evidence="2">The sequence shown here is derived from an EMBL/GenBank/DDBJ whole genome shotgun (WGS) entry which is preliminary data.</text>
</comment>
<sequence>MAHNSARRQSILIIFVLALASSALDFAAYPFTHGSSALHATERLQHGLISRTGWRQWGGGEMLGKATALSERLGTKAAREEWIQGLIEGGTDWQEVKLGLAMLWEKAAKEGRDGGPLGYPMALTRLLEGIYDEPDGDEMLVADIEARLTQVPQGDPKDTEVWKRSVASCCFDELGFLSQGL</sequence>
<dbReference type="Proteomes" id="UP000604046">
    <property type="component" value="Unassembled WGS sequence"/>
</dbReference>